<dbReference type="AlphaFoldDB" id="A0A1P8K6X9"/>
<feature type="transmembrane region" description="Helical" evidence="1">
    <location>
        <begin position="112"/>
        <end position="139"/>
    </location>
</feature>
<evidence type="ECO:0000313" key="2">
    <source>
        <dbReference type="EMBL" id="APW41782.1"/>
    </source>
</evidence>
<keyword evidence="1" id="KW-1133">Transmembrane helix</keyword>
<evidence type="ECO:0000313" key="3">
    <source>
        <dbReference type="Proteomes" id="UP000186110"/>
    </source>
</evidence>
<feature type="transmembrane region" description="Helical" evidence="1">
    <location>
        <begin position="12"/>
        <end position="30"/>
    </location>
</feature>
<evidence type="ECO:0000256" key="1">
    <source>
        <dbReference type="SAM" id="Phobius"/>
    </source>
</evidence>
<protein>
    <recommendedName>
        <fullName evidence="4">DUF3592 domain-containing protein</fullName>
    </recommendedName>
</protein>
<proteinExistence type="predicted"/>
<sequence>MSMVSTKCAEQMILRAILGLSVAIIAFSVYEFLSQVRFIDSAQTARGRVVAVHGATSSKLQPEIEFTTKQGEAVSFIRAFRGSAVDVPAVGSSVEVLYSADAPSGAVENSFLALWGSTCIAAALGLSGLLGSLVVLFLARRGGTYEF</sequence>
<dbReference type="RefSeq" id="WP_029707045.1">
    <property type="nucleotide sequence ID" value="NZ_CP019239.1"/>
</dbReference>
<name>A0A1P8K6X9_9BURK</name>
<keyword evidence="1" id="KW-0812">Transmembrane</keyword>
<dbReference type="EMBL" id="CP019239">
    <property type="protein sequence ID" value="APW41782.1"/>
    <property type="molecule type" value="Genomic_DNA"/>
</dbReference>
<accession>A0A1P8K6X9</accession>
<dbReference type="Proteomes" id="UP000186110">
    <property type="component" value="Chromosome"/>
</dbReference>
<evidence type="ECO:0008006" key="4">
    <source>
        <dbReference type="Google" id="ProtNLM"/>
    </source>
</evidence>
<dbReference type="KEGG" id="rsb:RS694_03950"/>
<keyword evidence="1" id="KW-0472">Membrane</keyword>
<gene>
    <name evidence="2" type="ORF">RS694_03950</name>
</gene>
<reference evidence="2 3" key="1">
    <citation type="submission" date="2017-01" db="EMBL/GenBank/DDBJ databases">
        <authorList>
            <person name="Mah S.A."/>
            <person name="Swanson W.J."/>
            <person name="Moy G.W."/>
            <person name="Vacquier V.D."/>
        </authorList>
    </citation>
    <scope>NUCLEOTIDE SEQUENCE [LARGE SCALE GENOMIC DNA]</scope>
    <source>
        <strain evidence="2 3">DSM 22694</strain>
    </source>
</reference>
<organism evidence="2 3">
    <name type="scientific">Rhodoferax saidenbachensis</name>
    <dbReference type="NCBI Taxonomy" id="1484693"/>
    <lineage>
        <taxon>Bacteria</taxon>
        <taxon>Pseudomonadati</taxon>
        <taxon>Pseudomonadota</taxon>
        <taxon>Betaproteobacteria</taxon>
        <taxon>Burkholderiales</taxon>
        <taxon>Comamonadaceae</taxon>
        <taxon>Rhodoferax</taxon>
    </lineage>
</organism>
<keyword evidence="3" id="KW-1185">Reference proteome</keyword>